<reference evidence="1 2" key="1">
    <citation type="submission" date="2021-01" db="EMBL/GenBank/DDBJ databases">
        <title>Genomic Encyclopedia of Type Strains, Phase IV (KMG-IV): sequencing the most valuable type-strain genomes for metagenomic binning, comparative biology and taxonomic classification.</title>
        <authorList>
            <person name="Goeker M."/>
        </authorList>
    </citation>
    <scope>NUCLEOTIDE SEQUENCE [LARGE SCALE GENOMIC DNA]</scope>
    <source>
        <strain evidence="1 2">DSM 27513</strain>
    </source>
</reference>
<dbReference type="RefSeq" id="WP_205016701.1">
    <property type="nucleotide sequence ID" value="NZ_JAFBEI010000009.1"/>
</dbReference>
<protein>
    <submittedName>
        <fullName evidence="1">Uncharacterized protein</fullName>
    </submittedName>
</protein>
<name>A0ABS2PK35_9STRE</name>
<evidence type="ECO:0000313" key="1">
    <source>
        <dbReference type="EMBL" id="MBM7635782.1"/>
    </source>
</evidence>
<keyword evidence="2" id="KW-1185">Reference proteome</keyword>
<evidence type="ECO:0000313" key="2">
    <source>
        <dbReference type="Proteomes" id="UP000809081"/>
    </source>
</evidence>
<comment type="caution">
    <text evidence="1">The sequence shown here is derived from an EMBL/GenBank/DDBJ whole genome shotgun (WGS) entry which is preliminary data.</text>
</comment>
<accession>A0ABS2PK35</accession>
<dbReference type="Proteomes" id="UP000809081">
    <property type="component" value="Unassembled WGS sequence"/>
</dbReference>
<organism evidence="1 2">
    <name type="scientific">Streptococcus saliviloxodontae</name>
    <dbReference type="NCBI Taxonomy" id="1349416"/>
    <lineage>
        <taxon>Bacteria</taxon>
        <taxon>Bacillati</taxon>
        <taxon>Bacillota</taxon>
        <taxon>Bacilli</taxon>
        <taxon>Lactobacillales</taxon>
        <taxon>Streptococcaceae</taxon>
        <taxon>Streptococcus</taxon>
    </lineage>
</organism>
<proteinExistence type="predicted"/>
<gene>
    <name evidence="1" type="ORF">JOC31_000596</name>
</gene>
<dbReference type="EMBL" id="JAFBEI010000009">
    <property type="protein sequence ID" value="MBM7635782.1"/>
    <property type="molecule type" value="Genomic_DNA"/>
</dbReference>
<sequence>MERKQVTARMVKSIGWSENNMEVEYLSGLIHQYHGVSELEYVRCLTGNIDKKVRLIGKSHSFTKIT</sequence>